<comment type="subunit">
    <text evidence="1 6">Homodimer.</text>
</comment>
<dbReference type="eggNOG" id="COG0492">
    <property type="taxonomic scope" value="Bacteria"/>
</dbReference>
<dbReference type="GO" id="GO:0050661">
    <property type="term" value="F:NADP binding"/>
    <property type="evidence" value="ECO:0007669"/>
    <property type="project" value="UniProtKB-UniRule"/>
</dbReference>
<evidence type="ECO:0000313" key="9">
    <source>
        <dbReference type="Proteomes" id="UP000004959"/>
    </source>
</evidence>
<sequence length="336" mass="36340">MANDLFDLAIIGAGPVGLFAQYYAGLRELKTALIEATPQLGGQITALYPEKNILDVAGFPGISGRDLVKKLQEQANLIDGKTFLNSNVTNLRKQDSQFELEINNHALITAKSVIIASGNGSFSPRKLSVPGAEEMFQAGRMRYLLPNLAKSPYQDFTVVGGGNTAVDYALELIEHDKQVHLIHRRDRFRALESSITKLQQNPLATFETPNKIVGLQISDGRLAIQMQNIDDDRLQTIVTDQLIVGYGFTASSASLDLWETLPVKINNGFVTDPTQMTSIPGIFAVGDASSYAGKADIIASGFGEVPTAANSAVNYFDPERGGPAHSTSLNLGEFHD</sequence>
<dbReference type="GO" id="GO:0004324">
    <property type="term" value="F:ferredoxin-NADP+ reductase activity"/>
    <property type="evidence" value="ECO:0007669"/>
    <property type="project" value="UniProtKB-UniRule"/>
</dbReference>
<dbReference type="InterPro" id="IPR050097">
    <property type="entry name" value="Ferredoxin-NADP_redctase_2"/>
</dbReference>
<name>G9WJ12_9LACO</name>
<protein>
    <recommendedName>
        <fullName evidence="6">Ferredoxin--NADP reductase</fullName>
        <shortName evidence="6">FNR</shortName>
        <shortName evidence="6">Fd-NADP(+) reductase</shortName>
        <ecNumber evidence="6">1.18.1.2</ecNumber>
    </recommendedName>
</protein>
<dbReference type="Pfam" id="PF07992">
    <property type="entry name" value="Pyr_redox_2"/>
    <property type="match status" value="1"/>
</dbReference>
<dbReference type="PRINTS" id="PR00368">
    <property type="entry name" value="FADPNR"/>
</dbReference>
<dbReference type="PRINTS" id="PR00469">
    <property type="entry name" value="PNDRDTASEII"/>
</dbReference>
<evidence type="ECO:0000256" key="1">
    <source>
        <dbReference type="ARBA" id="ARBA00011738"/>
    </source>
</evidence>
<evidence type="ECO:0000256" key="4">
    <source>
        <dbReference type="ARBA" id="ARBA00022857"/>
    </source>
</evidence>
<dbReference type="GO" id="GO:0050660">
    <property type="term" value="F:flavin adenine dinucleotide binding"/>
    <property type="evidence" value="ECO:0007669"/>
    <property type="project" value="UniProtKB-UniRule"/>
</dbReference>
<comment type="caution">
    <text evidence="8">The sequence shown here is derived from an EMBL/GenBank/DDBJ whole genome shotgun (WGS) entry which is preliminary data.</text>
</comment>
<dbReference type="SUPFAM" id="SSF51905">
    <property type="entry name" value="FAD/NAD(P)-binding domain"/>
    <property type="match status" value="1"/>
</dbReference>
<dbReference type="OrthoDB" id="9806179at2"/>
<dbReference type="HAMAP" id="MF_01685">
    <property type="entry name" value="FENR2"/>
    <property type="match status" value="1"/>
</dbReference>
<comment type="cofactor">
    <cofactor evidence="6">
        <name>FAD</name>
        <dbReference type="ChEBI" id="CHEBI:57692"/>
    </cofactor>
    <text evidence="6">Binds 1 FAD per subunit.</text>
</comment>
<dbReference type="EMBL" id="AFVZ01000001">
    <property type="protein sequence ID" value="EHN58461.1"/>
    <property type="molecule type" value="Genomic_DNA"/>
</dbReference>
<accession>G9WJ12</accession>
<evidence type="ECO:0000256" key="3">
    <source>
        <dbReference type="ARBA" id="ARBA00022827"/>
    </source>
</evidence>
<evidence type="ECO:0000256" key="2">
    <source>
        <dbReference type="ARBA" id="ARBA00022630"/>
    </source>
</evidence>
<feature type="domain" description="FAD/NAD(P)-binding" evidence="7">
    <location>
        <begin position="6"/>
        <end position="308"/>
    </location>
</feature>
<feature type="binding site" evidence="6">
    <location>
        <position position="287"/>
    </location>
    <ligand>
        <name>FAD</name>
        <dbReference type="ChEBI" id="CHEBI:57692"/>
    </ligand>
</feature>
<reference evidence="8 9" key="1">
    <citation type="journal article" date="2012" name="PLoS ONE">
        <title>Functional divergence in the genus oenococcus as predicted by genome sequencing of the newly-described species, Oenococcus kitaharae.</title>
        <authorList>
            <person name="Borneman A.R."/>
            <person name="McCarthy J.M."/>
            <person name="Chambers P.J."/>
            <person name="Bartowsky E.J."/>
        </authorList>
    </citation>
    <scope>NUCLEOTIDE SEQUENCE [LARGE SCALE GENOMIC DNA]</scope>
    <source>
        <strain evidence="9">DSM17330</strain>
    </source>
</reference>
<keyword evidence="2 6" id="KW-0285">Flavoprotein</keyword>
<dbReference type="STRING" id="336988.NT96_04880"/>
<keyword evidence="5 6" id="KW-0560">Oxidoreductase</keyword>
<evidence type="ECO:0000259" key="7">
    <source>
        <dbReference type="Pfam" id="PF07992"/>
    </source>
</evidence>
<dbReference type="RefSeq" id="WP_007744743.1">
    <property type="nucleotide sequence ID" value="NZ_CM001398.1"/>
</dbReference>
<keyword evidence="9" id="KW-1185">Reference proteome</keyword>
<feature type="binding site" evidence="6">
    <location>
        <position position="122"/>
    </location>
    <ligand>
        <name>FAD</name>
        <dbReference type="ChEBI" id="CHEBI:57692"/>
    </ligand>
</feature>
<feature type="binding site" evidence="6">
    <location>
        <position position="88"/>
    </location>
    <ligand>
        <name>FAD</name>
        <dbReference type="ChEBI" id="CHEBI:57692"/>
    </ligand>
</feature>
<evidence type="ECO:0000313" key="8">
    <source>
        <dbReference type="EMBL" id="EHN58461.1"/>
    </source>
</evidence>
<evidence type="ECO:0000256" key="5">
    <source>
        <dbReference type="ARBA" id="ARBA00023002"/>
    </source>
</evidence>
<dbReference type="HOGENOM" id="CLU_031864_5_5_9"/>
<keyword evidence="4 6" id="KW-0521">NADP</keyword>
<comment type="catalytic activity">
    <reaction evidence="6">
        <text>2 reduced [2Fe-2S]-[ferredoxin] + NADP(+) + H(+) = 2 oxidized [2Fe-2S]-[ferredoxin] + NADPH</text>
        <dbReference type="Rhea" id="RHEA:20125"/>
        <dbReference type="Rhea" id="RHEA-COMP:10000"/>
        <dbReference type="Rhea" id="RHEA-COMP:10001"/>
        <dbReference type="ChEBI" id="CHEBI:15378"/>
        <dbReference type="ChEBI" id="CHEBI:33737"/>
        <dbReference type="ChEBI" id="CHEBI:33738"/>
        <dbReference type="ChEBI" id="CHEBI:57783"/>
        <dbReference type="ChEBI" id="CHEBI:58349"/>
        <dbReference type="EC" id="1.18.1.2"/>
    </reaction>
</comment>
<evidence type="ECO:0000256" key="6">
    <source>
        <dbReference type="HAMAP-Rule" id="MF_01685"/>
    </source>
</evidence>
<dbReference type="PATRIC" id="fig|1045004.4.peg.338"/>
<keyword evidence="3 6" id="KW-0274">FAD</keyword>
<dbReference type="InterPro" id="IPR023753">
    <property type="entry name" value="FAD/NAD-binding_dom"/>
</dbReference>
<dbReference type="Gene3D" id="3.50.50.60">
    <property type="entry name" value="FAD/NAD(P)-binding domain"/>
    <property type="match status" value="2"/>
</dbReference>
<feature type="binding site" evidence="6">
    <location>
        <position position="48"/>
    </location>
    <ligand>
        <name>FAD</name>
        <dbReference type="ChEBI" id="CHEBI:57692"/>
    </ligand>
</feature>
<feature type="binding site" evidence="6">
    <location>
        <position position="327"/>
    </location>
    <ligand>
        <name>FAD</name>
        <dbReference type="ChEBI" id="CHEBI:57692"/>
    </ligand>
</feature>
<dbReference type="InterPro" id="IPR022890">
    <property type="entry name" value="Fd--NADP_Rdtase_type_2"/>
</dbReference>
<comment type="caution">
    <text evidence="6">Lacks conserved residue(s) required for the propagation of feature annotation.</text>
</comment>
<dbReference type="InterPro" id="IPR036188">
    <property type="entry name" value="FAD/NAD-bd_sf"/>
</dbReference>
<organism evidence="8 9">
    <name type="scientific">Oenococcus kitaharae DSM 17330</name>
    <dbReference type="NCBI Taxonomy" id="1045004"/>
    <lineage>
        <taxon>Bacteria</taxon>
        <taxon>Bacillati</taxon>
        <taxon>Bacillota</taxon>
        <taxon>Bacilli</taxon>
        <taxon>Lactobacillales</taxon>
        <taxon>Lactobacillaceae</taxon>
        <taxon>Oenococcus</taxon>
    </lineage>
</organism>
<feature type="binding site" evidence="6">
    <location>
        <position position="43"/>
    </location>
    <ligand>
        <name>FAD</name>
        <dbReference type="ChEBI" id="CHEBI:57692"/>
    </ligand>
</feature>
<feature type="binding site" evidence="6">
    <location>
        <position position="35"/>
    </location>
    <ligand>
        <name>FAD</name>
        <dbReference type="ChEBI" id="CHEBI:57692"/>
    </ligand>
</feature>
<dbReference type="EC" id="1.18.1.2" evidence="6"/>
<comment type="similarity">
    <text evidence="6">Belongs to the ferredoxin--NADP reductase type 2 family.</text>
</comment>
<dbReference type="Proteomes" id="UP000004959">
    <property type="component" value="Chromosome"/>
</dbReference>
<dbReference type="AlphaFoldDB" id="G9WJ12"/>
<proteinExistence type="inferred from homology"/>
<gene>
    <name evidence="8" type="ORF">OKIT_0339</name>
</gene>
<dbReference type="PANTHER" id="PTHR48105">
    <property type="entry name" value="THIOREDOXIN REDUCTASE 1-RELATED-RELATED"/>
    <property type="match status" value="1"/>
</dbReference>